<evidence type="ECO:0000313" key="2">
    <source>
        <dbReference type="EMBL" id="ETS30247.1"/>
    </source>
</evidence>
<dbReference type="InterPro" id="IPR024047">
    <property type="entry name" value="MM3350-like_sf"/>
</dbReference>
<evidence type="ECO:0000313" key="3">
    <source>
        <dbReference type="Proteomes" id="UP000018957"/>
    </source>
</evidence>
<dbReference type="RefSeq" id="WP_241826170.1">
    <property type="nucleotide sequence ID" value="NZ_AYSJ01000014.1"/>
</dbReference>
<protein>
    <submittedName>
        <fullName evidence="2">Uncharacterized protein</fullName>
    </submittedName>
</protein>
<dbReference type="EMBL" id="AYSJ01000014">
    <property type="protein sequence ID" value="ETS30247.1"/>
    <property type="molecule type" value="Genomic_DNA"/>
</dbReference>
<comment type="caution">
    <text evidence="2">The sequence shown here is derived from an EMBL/GenBank/DDBJ whole genome shotgun (WGS) entry which is preliminary data.</text>
</comment>
<keyword evidence="1" id="KW-0472">Membrane</keyword>
<dbReference type="PATRIC" id="fig|1004151.3.peg.4060"/>
<reference evidence="2 3" key="1">
    <citation type="submission" date="2013-11" db="EMBL/GenBank/DDBJ databases">
        <title>Elucidation of the Photorhabdus temperata genome and generation of transposon mutant library to identify motility mutants.</title>
        <authorList>
            <person name="Hurst S.G.IV."/>
            <person name="Micheals B."/>
            <person name="Abebe-Akele F."/>
            <person name="Rowedder H."/>
            <person name="Bullock H."/>
            <person name="Jackobeck R."/>
            <person name="Janicki E."/>
            <person name="Tisa L.S."/>
        </authorList>
    </citation>
    <scope>NUCLEOTIDE SEQUENCE [LARGE SCALE GENOMIC DNA]</scope>
    <source>
        <strain evidence="2 3">NC19</strain>
    </source>
</reference>
<organism evidence="2 3">
    <name type="scientific">Photorhabdus khanii NC19</name>
    <dbReference type="NCBI Taxonomy" id="1004151"/>
    <lineage>
        <taxon>Bacteria</taxon>
        <taxon>Pseudomonadati</taxon>
        <taxon>Pseudomonadota</taxon>
        <taxon>Gammaproteobacteria</taxon>
        <taxon>Enterobacterales</taxon>
        <taxon>Morganellaceae</taxon>
        <taxon>Photorhabdus</taxon>
    </lineage>
</organism>
<name>W3V342_9GAMM</name>
<keyword evidence="3" id="KW-1185">Reference proteome</keyword>
<sequence length="74" mass="8400">MKAYIVKVALRGVSPMVWRRFRLSGETSLAAFTISFRSRRDGRMITCINSVFMVKITAFPILAELRLGHALNVQ</sequence>
<dbReference type="Proteomes" id="UP000018957">
    <property type="component" value="Unassembled WGS sequence"/>
</dbReference>
<evidence type="ECO:0000256" key="1">
    <source>
        <dbReference type="SAM" id="Phobius"/>
    </source>
</evidence>
<proteinExistence type="predicted"/>
<gene>
    <name evidence="2" type="ORF">PTE_03586</name>
</gene>
<keyword evidence="1" id="KW-0812">Transmembrane</keyword>
<dbReference type="AlphaFoldDB" id="W3V342"/>
<dbReference type="SUPFAM" id="SSF159941">
    <property type="entry name" value="MM3350-like"/>
    <property type="match status" value="1"/>
</dbReference>
<accession>W3V342</accession>
<keyword evidence="1" id="KW-1133">Transmembrane helix</keyword>
<feature type="transmembrane region" description="Helical" evidence="1">
    <location>
        <begin position="44"/>
        <end position="63"/>
    </location>
</feature>